<organism evidence="1 2">
    <name type="scientific">Armadillidium nasatum</name>
    <dbReference type="NCBI Taxonomy" id="96803"/>
    <lineage>
        <taxon>Eukaryota</taxon>
        <taxon>Metazoa</taxon>
        <taxon>Ecdysozoa</taxon>
        <taxon>Arthropoda</taxon>
        <taxon>Crustacea</taxon>
        <taxon>Multicrustacea</taxon>
        <taxon>Malacostraca</taxon>
        <taxon>Eumalacostraca</taxon>
        <taxon>Peracarida</taxon>
        <taxon>Isopoda</taxon>
        <taxon>Oniscidea</taxon>
        <taxon>Crinocheta</taxon>
        <taxon>Armadillidiidae</taxon>
        <taxon>Armadillidium</taxon>
    </lineage>
</organism>
<dbReference type="AlphaFoldDB" id="A0A5N5TGJ7"/>
<accession>A0A5N5TGJ7</accession>
<sequence>MVLRRLVSNSLKSLKKLHKISRSYDEIFTIKKSVDRFKYLCIIIFGNPSLTTNVLQNVYQPQCKRCKIFLKIYEIY</sequence>
<reference evidence="1 2" key="1">
    <citation type="journal article" date="2019" name="PLoS Biol.">
        <title>Sex chromosomes control vertical transmission of feminizing Wolbachia symbionts in an isopod.</title>
        <authorList>
            <person name="Becking T."/>
            <person name="Chebbi M.A."/>
            <person name="Giraud I."/>
            <person name="Moumen B."/>
            <person name="Laverre T."/>
            <person name="Caubet Y."/>
            <person name="Peccoud J."/>
            <person name="Gilbert C."/>
            <person name="Cordaux R."/>
        </authorList>
    </citation>
    <scope>NUCLEOTIDE SEQUENCE [LARGE SCALE GENOMIC DNA]</scope>
    <source>
        <strain evidence="1">ANa2</strain>
        <tissue evidence="1">Whole body excluding digestive tract and cuticle</tissue>
    </source>
</reference>
<proteinExistence type="predicted"/>
<evidence type="ECO:0000313" key="2">
    <source>
        <dbReference type="Proteomes" id="UP000326759"/>
    </source>
</evidence>
<name>A0A5N5TGJ7_9CRUS</name>
<gene>
    <name evidence="1" type="ORF">Anas_02893</name>
</gene>
<evidence type="ECO:0000313" key="1">
    <source>
        <dbReference type="EMBL" id="KAB7505672.1"/>
    </source>
</evidence>
<keyword evidence="2" id="KW-1185">Reference proteome</keyword>
<protein>
    <submittedName>
        <fullName evidence="1">Uncharacterized protein</fullName>
    </submittedName>
</protein>
<dbReference type="EMBL" id="SEYY01001149">
    <property type="protein sequence ID" value="KAB7505672.1"/>
    <property type="molecule type" value="Genomic_DNA"/>
</dbReference>
<dbReference type="Proteomes" id="UP000326759">
    <property type="component" value="Unassembled WGS sequence"/>
</dbReference>
<comment type="caution">
    <text evidence="1">The sequence shown here is derived from an EMBL/GenBank/DDBJ whole genome shotgun (WGS) entry which is preliminary data.</text>
</comment>